<evidence type="ECO:0000313" key="2">
    <source>
        <dbReference type="Proteomes" id="UP001595821"/>
    </source>
</evidence>
<accession>A0ABD5P2B5</accession>
<dbReference type="Gene3D" id="3.40.720.10">
    <property type="entry name" value="Alkaline Phosphatase, subunit A"/>
    <property type="match status" value="2"/>
</dbReference>
<dbReference type="InterPro" id="IPR002591">
    <property type="entry name" value="Phosphodiest/P_Trfase"/>
</dbReference>
<dbReference type="GeneID" id="71855436"/>
<dbReference type="RefSeq" id="WP_246969602.1">
    <property type="nucleotide sequence ID" value="NZ_CP095397.1"/>
</dbReference>
<gene>
    <name evidence="1" type="ORF">ACFOZ7_15025</name>
</gene>
<proteinExistence type="predicted"/>
<dbReference type="SUPFAM" id="SSF53649">
    <property type="entry name" value="Alkaline phosphatase-like"/>
    <property type="match status" value="1"/>
</dbReference>
<organism evidence="1 2">
    <name type="scientific">Natribaculum luteum</name>
    <dbReference type="NCBI Taxonomy" id="1586232"/>
    <lineage>
        <taxon>Archaea</taxon>
        <taxon>Methanobacteriati</taxon>
        <taxon>Methanobacteriota</taxon>
        <taxon>Stenosarchaea group</taxon>
        <taxon>Halobacteria</taxon>
        <taxon>Halobacteriales</taxon>
        <taxon>Natrialbaceae</taxon>
        <taxon>Natribaculum</taxon>
    </lineage>
</organism>
<dbReference type="AlphaFoldDB" id="A0ABD5P2B5"/>
<comment type="caution">
    <text evidence="1">The sequence shown here is derived from an EMBL/GenBank/DDBJ whole genome shotgun (WGS) entry which is preliminary data.</text>
</comment>
<dbReference type="Pfam" id="PF01663">
    <property type="entry name" value="Phosphodiest"/>
    <property type="match status" value="1"/>
</dbReference>
<protein>
    <submittedName>
        <fullName evidence="1">Alkaline phosphatase family protein</fullName>
    </submittedName>
</protein>
<reference evidence="1 2" key="1">
    <citation type="journal article" date="2014" name="Int. J. Syst. Evol. Microbiol.">
        <title>Complete genome sequence of Corynebacterium casei LMG S-19264T (=DSM 44701T), isolated from a smear-ripened cheese.</title>
        <authorList>
            <consortium name="US DOE Joint Genome Institute (JGI-PGF)"/>
            <person name="Walter F."/>
            <person name="Albersmeier A."/>
            <person name="Kalinowski J."/>
            <person name="Ruckert C."/>
        </authorList>
    </citation>
    <scope>NUCLEOTIDE SEQUENCE [LARGE SCALE GENOMIC DNA]</scope>
    <source>
        <strain evidence="1 2">IBRC-M 10912</strain>
    </source>
</reference>
<sequence>MSGSTSPSGRAFVLGFDGVPWRLIERWSDDGKLPNFARMREEGAAGPLESTRPATTALAWPSIATGVWPDKHGIYSFQKLSSEYSHRMYTSRDCKQPQLWDQLSPSLVGNVPMTYPPSEIDGTMVTGMMTPSTDQEFTYPPEVADEIEQQIPDYQISLNYPEYADRLDEFQVAVDGMLAKRRELMRLLMDREDDWQLFFFVFTAPDRFQHLVWDEQPLLEHYQALDDVLGEVIEYTDERDADLYVVSDHGFGPIETLVYTNHFLEREGYLTQRENEGARGALASLGISRDAVVRALNAVGISEEMLVSVLPRQLVDSVAAQVPGDHALYDVDYDRTVAFAHGAGGIYVNDSARFENGIVSPDDVPEIKSELVDLFESVTDPATGERILHVFDGDELFPTDEESPDLVVNGRDEYETRITITDEPFGDTGTYVASHRSEGIVLCRGPSIDAGSELRGARVVDVAPTLLHGIGEPVPSNADGRVLFDAFRDDSRPATSRVDRIDVAELAGKTTAADASDDDFSDVQDRLKGLGYME</sequence>
<dbReference type="GO" id="GO:0016787">
    <property type="term" value="F:hydrolase activity"/>
    <property type="evidence" value="ECO:0007669"/>
    <property type="project" value="UniProtKB-ARBA"/>
</dbReference>
<dbReference type="PANTHER" id="PTHR10151">
    <property type="entry name" value="ECTONUCLEOTIDE PYROPHOSPHATASE/PHOSPHODIESTERASE"/>
    <property type="match status" value="1"/>
</dbReference>
<name>A0ABD5P2B5_9EURY</name>
<dbReference type="EMBL" id="JBHSDJ010000118">
    <property type="protein sequence ID" value="MFC4248225.1"/>
    <property type="molecule type" value="Genomic_DNA"/>
</dbReference>
<dbReference type="InterPro" id="IPR017850">
    <property type="entry name" value="Alkaline_phosphatase_core_sf"/>
</dbReference>
<evidence type="ECO:0000313" key="1">
    <source>
        <dbReference type="EMBL" id="MFC4248225.1"/>
    </source>
</evidence>
<dbReference type="PANTHER" id="PTHR10151:SF120">
    <property type="entry name" value="BIS(5'-ADENOSYL)-TRIPHOSPHATASE"/>
    <property type="match status" value="1"/>
</dbReference>
<dbReference type="Proteomes" id="UP001595821">
    <property type="component" value="Unassembled WGS sequence"/>
</dbReference>